<dbReference type="EMBL" id="CP026257">
    <property type="protein sequence ID" value="AWP14527.1"/>
    <property type="molecule type" value="Genomic_DNA"/>
</dbReference>
<feature type="domain" description="Mab-21-like HhH/H2TH-like" evidence="4">
    <location>
        <begin position="425"/>
        <end position="524"/>
    </location>
</feature>
<dbReference type="GO" id="GO:0061501">
    <property type="term" value="F:2',3'-cyclic GMP-AMP synthase activity"/>
    <property type="evidence" value="ECO:0007669"/>
    <property type="project" value="Ensembl"/>
</dbReference>
<accession>A0A2U9CD75</accession>
<protein>
    <submittedName>
        <fullName evidence="5 6">Cyclic GMP-AMP synthase</fullName>
    </submittedName>
</protein>
<dbReference type="GeneTree" id="ENSGT01050000244827"/>
<proteinExistence type="inferred from homology"/>
<dbReference type="SMART" id="SM01265">
    <property type="entry name" value="Mab-21"/>
    <property type="match status" value="1"/>
</dbReference>
<evidence type="ECO:0000313" key="6">
    <source>
        <dbReference type="Ensembl" id="ENSSMAP00000031545.2"/>
    </source>
</evidence>
<comment type="similarity">
    <text evidence="1">Belongs to the mab-21 family.</text>
</comment>
<evidence type="ECO:0000259" key="4">
    <source>
        <dbReference type="Pfam" id="PF20266"/>
    </source>
</evidence>
<feature type="domain" description="Mab-21-like nucleotidyltransferase" evidence="3">
    <location>
        <begin position="230"/>
        <end position="408"/>
    </location>
</feature>
<evidence type="ECO:0000256" key="2">
    <source>
        <dbReference type="SAM" id="MobiDB-lite"/>
    </source>
</evidence>
<reference evidence="6" key="4">
    <citation type="submission" date="2025-05" db="UniProtKB">
        <authorList>
            <consortium name="Ensembl"/>
        </authorList>
    </citation>
    <scope>IDENTIFICATION</scope>
</reference>
<feature type="region of interest" description="Disordered" evidence="2">
    <location>
        <begin position="1"/>
        <end position="177"/>
    </location>
</feature>
<dbReference type="GO" id="GO:2000042">
    <property type="term" value="P:negative regulation of double-strand break repair via homologous recombination"/>
    <property type="evidence" value="ECO:0007669"/>
    <property type="project" value="TreeGrafter"/>
</dbReference>
<dbReference type="GO" id="GO:0038001">
    <property type="term" value="P:paracrine signaling"/>
    <property type="evidence" value="ECO:0007669"/>
    <property type="project" value="TreeGrafter"/>
</dbReference>
<dbReference type="Pfam" id="PF03281">
    <property type="entry name" value="Mab-21"/>
    <property type="match status" value="1"/>
</dbReference>
<dbReference type="Bgee" id="ENSSMAG00000019315">
    <property type="expression patterns" value="Expressed in head kidney and 6 other cell types or tissues"/>
</dbReference>
<reference evidence="5 7" key="1">
    <citation type="submission" date="2017-12" db="EMBL/GenBank/DDBJ databases">
        <title>Integrating genomic resources of turbot (Scophthalmus maximus) in depth evaluation of genetic and physical mapping variation across individuals.</title>
        <authorList>
            <person name="Martinez P."/>
        </authorList>
    </citation>
    <scope>NUCLEOTIDE SEQUENCE [LARGE SCALE GENOMIC DNA]</scope>
</reference>
<feature type="compositionally biased region" description="Basic and acidic residues" evidence="2">
    <location>
        <begin position="141"/>
        <end position="152"/>
    </location>
</feature>
<dbReference type="Gene3D" id="1.10.1410.40">
    <property type="match status" value="1"/>
</dbReference>
<dbReference type="GO" id="GO:0006974">
    <property type="term" value="P:DNA damage response"/>
    <property type="evidence" value="ECO:0007669"/>
    <property type="project" value="TreeGrafter"/>
</dbReference>
<reference evidence="6" key="3">
    <citation type="submission" date="2023-05" db="EMBL/GenBank/DDBJ databases">
        <title>High-quality long-read genome of Scophthalmus maximus.</title>
        <authorList>
            <person name="Lien S."/>
            <person name="Martinez P."/>
        </authorList>
    </citation>
    <scope>NUCLEOTIDE SEQUENCE [LARGE SCALE GENOMIC DNA]</scope>
</reference>
<dbReference type="GO" id="GO:0003682">
    <property type="term" value="F:chromatin binding"/>
    <property type="evidence" value="ECO:0007669"/>
    <property type="project" value="TreeGrafter"/>
</dbReference>
<dbReference type="AlphaFoldDB" id="A0A2U9CD75"/>
<dbReference type="Proteomes" id="UP000694558">
    <property type="component" value="Chromosome 15"/>
</dbReference>
<dbReference type="GO" id="GO:0002230">
    <property type="term" value="P:positive regulation of defense response to virus by host"/>
    <property type="evidence" value="ECO:0007669"/>
    <property type="project" value="TreeGrafter"/>
</dbReference>
<keyword evidence="7" id="KW-1185">Reference proteome</keyword>
<dbReference type="Gene3D" id="3.30.460.90">
    <property type="match status" value="1"/>
</dbReference>
<organism evidence="5 7">
    <name type="scientific">Scophthalmus maximus</name>
    <name type="common">Turbot</name>
    <name type="synonym">Psetta maxima</name>
    <dbReference type="NCBI Taxonomy" id="52904"/>
    <lineage>
        <taxon>Eukaryota</taxon>
        <taxon>Metazoa</taxon>
        <taxon>Chordata</taxon>
        <taxon>Craniata</taxon>
        <taxon>Vertebrata</taxon>
        <taxon>Euteleostomi</taxon>
        <taxon>Actinopterygii</taxon>
        <taxon>Neopterygii</taxon>
        <taxon>Teleostei</taxon>
        <taxon>Neoteleostei</taxon>
        <taxon>Acanthomorphata</taxon>
        <taxon>Carangaria</taxon>
        <taxon>Pleuronectiformes</taxon>
        <taxon>Pleuronectoidei</taxon>
        <taxon>Scophthalmidae</taxon>
        <taxon>Scophthalmus</taxon>
    </lineage>
</organism>
<dbReference type="GO" id="GO:0005634">
    <property type="term" value="C:nucleus"/>
    <property type="evidence" value="ECO:0007669"/>
    <property type="project" value="TreeGrafter"/>
</dbReference>
<dbReference type="PANTHER" id="PTHR10656">
    <property type="entry name" value="CELL FATE DETERMINING PROTEIN MAB21-RELATED"/>
    <property type="match status" value="1"/>
</dbReference>
<feature type="compositionally biased region" description="Basic and acidic residues" evidence="2">
    <location>
        <begin position="104"/>
        <end position="122"/>
    </location>
</feature>
<dbReference type="InterPro" id="IPR024810">
    <property type="entry name" value="MAB21L/cGLR"/>
</dbReference>
<dbReference type="GO" id="GO:0002218">
    <property type="term" value="P:activation of innate immune response"/>
    <property type="evidence" value="ECO:0007669"/>
    <property type="project" value="TreeGrafter"/>
</dbReference>
<dbReference type="PANTHER" id="PTHR10656:SF35">
    <property type="entry name" value="CYCLIC GMP-AMP SYNTHASE"/>
    <property type="match status" value="1"/>
</dbReference>
<dbReference type="STRING" id="52904.ENSSMAP00000031553"/>
<dbReference type="InterPro" id="IPR046903">
    <property type="entry name" value="Mab-21-like_nuc_Trfase"/>
</dbReference>
<evidence type="ECO:0000313" key="7">
    <source>
        <dbReference type="Proteomes" id="UP000246464"/>
    </source>
</evidence>
<dbReference type="Ensembl" id="ENSSMAT00000031932.2">
    <property type="protein sequence ID" value="ENSSMAP00000031545.2"/>
    <property type="gene ID" value="ENSSMAG00000019315.2"/>
</dbReference>
<evidence type="ECO:0000256" key="1">
    <source>
        <dbReference type="ARBA" id="ARBA00008307"/>
    </source>
</evidence>
<dbReference type="GO" id="GO:0071360">
    <property type="term" value="P:cellular response to exogenous dsRNA"/>
    <property type="evidence" value="ECO:0007669"/>
    <property type="project" value="TreeGrafter"/>
</dbReference>
<dbReference type="GO" id="GO:0005829">
    <property type="term" value="C:cytosol"/>
    <property type="evidence" value="ECO:0007669"/>
    <property type="project" value="TreeGrafter"/>
</dbReference>
<dbReference type="GO" id="GO:0032481">
    <property type="term" value="P:positive regulation of type I interferon production"/>
    <property type="evidence" value="ECO:0007669"/>
    <property type="project" value="TreeGrafter"/>
</dbReference>
<sequence>MTGRGRPRKAESSKSDCAGGKTTPEERLRNGSTEEKQNGTTRETKPKEKGSTENTKAPVRGAKAKTSSTKQPAEETRKPQPQTPKGSIKATITKKCSSTAKLSEQFEEKTERTPPDAPKDTTKASSKKSSLKKSPADEDESPKKRTEAKIKLQPETPEPAAKARASRHVSRGNATADSTLLTTLEQLKIKMSDKSNAAEVINNLTENIIKHFKQNTLCFKEVEPLRTGSYYENLKISHPDEFDIMMCVAVDRVDVTPFGDDGAYYSVALKRGNSPLKKFQASTTLSANDMLNEFRDEVKKCVKPFGEWEMTKKKKGCPAVTMTTVVQSVTISLDVVLCLMIKSSWPPFTKEGFKIESWQGTKVKQKYKRTPYYLVPKYEGSGKVEHHGVLAKDIWRVSFSHVEKDILRDHGSEKTCCEKNGNRCCRKDCLKLLKHLLSLLKEMHSSLDKFYSYHAKTTLLHACCARTKDSDWMASNLSQCFQQLLDDFVGHLEKGILPNFFIPDQNLLSGPDQDSCNLLAKCIKEQRDNGFLIFKMPDL</sequence>
<feature type="compositionally biased region" description="Basic and acidic residues" evidence="2">
    <location>
        <begin position="23"/>
        <end position="51"/>
    </location>
</feature>
<dbReference type="FunFam" id="1.10.1410.40:FF:000007">
    <property type="entry name" value="Cyclic GMP-AMP synthase"/>
    <property type="match status" value="1"/>
</dbReference>
<evidence type="ECO:0000259" key="3">
    <source>
        <dbReference type="Pfam" id="PF03281"/>
    </source>
</evidence>
<dbReference type="GO" id="GO:0003690">
    <property type="term" value="F:double-stranded DNA binding"/>
    <property type="evidence" value="ECO:0007669"/>
    <property type="project" value="TreeGrafter"/>
</dbReference>
<name>A0A2U9CD75_SCOMX</name>
<dbReference type="GO" id="GO:0035861">
    <property type="term" value="C:site of double-strand break"/>
    <property type="evidence" value="ECO:0007669"/>
    <property type="project" value="TreeGrafter"/>
</dbReference>
<dbReference type="GO" id="GO:0006144">
    <property type="term" value="P:purine nucleobase metabolic process"/>
    <property type="evidence" value="ECO:0007669"/>
    <property type="project" value="Ensembl"/>
</dbReference>
<dbReference type="Proteomes" id="UP000246464">
    <property type="component" value="Chromosome 15"/>
</dbReference>
<dbReference type="GO" id="GO:0045087">
    <property type="term" value="P:innate immune response"/>
    <property type="evidence" value="ECO:0007669"/>
    <property type="project" value="Ensembl"/>
</dbReference>
<gene>
    <name evidence="6" type="primary">CGAS</name>
    <name evidence="5" type="ORF">SMAX5B_008735</name>
</gene>
<evidence type="ECO:0000313" key="5">
    <source>
        <dbReference type="EMBL" id="AWP14527.1"/>
    </source>
</evidence>
<dbReference type="OMA" id="EKTCCER"/>
<reference evidence="6" key="2">
    <citation type="submission" date="2020-05" db="EMBL/GenBank/DDBJ databases">
        <authorList>
            <person name="Moser M."/>
        </authorList>
    </citation>
    <scope>NUCLEOTIDE SEQUENCE [LARGE SCALE GENOMIC DNA]</scope>
</reference>
<dbReference type="Pfam" id="PF20266">
    <property type="entry name" value="Mab-21_C"/>
    <property type="match status" value="1"/>
</dbReference>
<dbReference type="InterPro" id="IPR046906">
    <property type="entry name" value="Mab-21_HhH/H2TH-like"/>
</dbReference>